<dbReference type="SUPFAM" id="SSF55681">
    <property type="entry name" value="Class II aaRS and biotin synthetases"/>
    <property type="match status" value="1"/>
</dbReference>
<keyword evidence="6 9" id="KW-0028">Amino-acid biosynthesis</keyword>
<dbReference type="EMBL" id="AYYX01000028">
    <property type="protein sequence ID" value="KRM88591.1"/>
    <property type="molecule type" value="Genomic_DNA"/>
</dbReference>
<evidence type="ECO:0000256" key="9">
    <source>
        <dbReference type="HAMAP-Rule" id="MF_00125"/>
    </source>
</evidence>
<sequence>MHKVNLPLGTRDEFGKRAQRKTQLIDLIETELQQRNYMKVTTPVLEYQEVFADFDLKQMQTYQLLDNNNETVVLRPDLTLPIARFLSTNNLKLPQKFYYVGDRFKIAPPLSGRYNQQTQAGIEIVGYASAKAECECLLLINRLSRRLLQGKIQLELGDARFIDTILNELSSNQALKQAIKAALYQKNLPHYLQLISRFIEQPMFKFLKIWPRLFGDYQEVQAQVLKVGLSGQARELFEKIMQFADWTSQLPNQQVTVDLSSAPPQEYYTGLTFKGFMQDISDYLFSGGRYDQLLQNFQSQPEPAVGMGIDIDRLVDEAVISANSHKHDLLFFEPAQLALVSQICEQYPELELSLSLDLRHAQRNAQSLGVKLYRLNAQGDLEDAT</sequence>
<organism evidence="12 13">
    <name type="scientific">Liquorilactobacillus vini DSM 20605</name>
    <dbReference type="NCBI Taxonomy" id="1133569"/>
    <lineage>
        <taxon>Bacteria</taxon>
        <taxon>Bacillati</taxon>
        <taxon>Bacillota</taxon>
        <taxon>Bacilli</taxon>
        <taxon>Lactobacillales</taxon>
        <taxon>Lactobacillaceae</taxon>
        <taxon>Liquorilactobacillus</taxon>
    </lineage>
</organism>
<feature type="binding site" evidence="10">
    <location>
        <position position="123"/>
    </location>
    <ligand>
        <name>L-histidine</name>
        <dbReference type="ChEBI" id="CHEBI:57595"/>
    </ligand>
</feature>
<evidence type="ECO:0000313" key="13">
    <source>
        <dbReference type="Proteomes" id="UP000051576"/>
    </source>
</evidence>
<evidence type="ECO:0000256" key="10">
    <source>
        <dbReference type="PIRSR" id="PIRSR001549-1"/>
    </source>
</evidence>
<dbReference type="Pfam" id="PF13393">
    <property type="entry name" value="tRNA-synt_His"/>
    <property type="match status" value="1"/>
</dbReference>
<comment type="similarity">
    <text evidence="3 9">Belongs to the class-II aminoacyl-tRNA synthetase family. HisZ subfamily.</text>
</comment>
<dbReference type="PANTHER" id="PTHR43707">
    <property type="entry name" value="HISTIDYL-TRNA SYNTHETASE"/>
    <property type="match status" value="1"/>
</dbReference>
<feature type="binding site" evidence="10">
    <location>
        <begin position="267"/>
        <end position="268"/>
    </location>
    <ligand>
        <name>L-histidine</name>
        <dbReference type="ChEBI" id="CHEBI:57595"/>
    </ligand>
</feature>
<feature type="binding site" evidence="10">
    <location>
        <position position="119"/>
    </location>
    <ligand>
        <name>L-histidine</name>
        <dbReference type="ChEBI" id="CHEBI:57595"/>
    </ligand>
</feature>
<evidence type="ECO:0000256" key="6">
    <source>
        <dbReference type="ARBA" id="ARBA00022605"/>
    </source>
</evidence>
<dbReference type="PANTHER" id="PTHR43707:SF6">
    <property type="entry name" value="ATP PHOSPHORIBOSYLTRANSFERASE REGULATORY SUBUNIT"/>
    <property type="match status" value="1"/>
</dbReference>
<keyword evidence="13" id="KW-1185">Reference proteome</keyword>
<dbReference type="GO" id="GO:0006427">
    <property type="term" value="P:histidyl-tRNA aminoacylation"/>
    <property type="evidence" value="ECO:0007669"/>
    <property type="project" value="TreeGrafter"/>
</dbReference>
<evidence type="ECO:0000256" key="7">
    <source>
        <dbReference type="ARBA" id="ARBA00023102"/>
    </source>
</evidence>
<dbReference type="PATRIC" id="fig|1133569.4.peg.1151"/>
<dbReference type="AlphaFoldDB" id="A0A0R2C9N8"/>
<dbReference type="GO" id="GO:0016740">
    <property type="term" value="F:transferase activity"/>
    <property type="evidence" value="ECO:0007669"/>
    <property type="project" value="UniProtKB-ARBA"/>
</dbReference>
<dbReference type="InterPro" id="IPR004516">
    <property type="entry name" value="HisRS/HisZ"/>
</dbReference>
<keyword evidence="12" id="KW-0436">Ligase</keyword>
<dbReference type="HAMAP" id="MF_00125">
    <property type="entry name" value="HisZ"/>
    <property type="match status" value="1"/>
</dbReference>
<evidence type="ECO:0000259" key="11">
    <source>
        <dbReference type="Pfam" id="PF13393"/>
    </source>
</evidence>
<gene>
    <name evidence="9" type="primary">hisZ</name>
    <name evidence="12" type="ORF">FD21_GL001023</name>
</gene>
<dbReference type="OrthoDB" id="9800814at2"/>
<comment type="subunit">
    <text evidence="9">Heteromultimer composed of HisG and HisZ subunits.</text>
</comment>
<keyword evidence="5 9" id="KW-0963">Cytoplasm</keyword>
<feature type="binding site" evidence="10">
    <location>
        <begin position="77"/>
        <end position="79"/>
    </location>
    <ligand>
        <name>L-histidine</name>
        <dbReference type="ChEBI" id="CHEBI:57595"/>
    </ligand>
</feature>
<dbReference type="InterPro" id="IPR041715">
    <property type="entry name" value="HisRS-like_core"/>
</dbReference>
<feature type="domain" description="Class II Histidinyl-tRNA synthetase (HisRS)-like catalytic core" evidence="11">
    <location>
        <begin position="11"/>
        <end position="314"/>
    </location>
</feature>
<dbReference type="GO" id="GO:0004821">
    <property type="term" value="F:histidine-tRNA ligase activity"/>
    <property type="evidence" value="ECO:0007669"/>
    <property type="project" value="TreeGrafter"/>
</dbReference>
<dbReference type="STRING" id="1133569.FD21_GL001023"/>
<dbReference type="GO" id="GO:0140096">
    <property type="term" value="F:catalytic activity, acting on a protein"/>
    <property type="evidence" value="ECO:0007669"/>
    <property type="project" value="UniProtKB-ARBA"/>
</dbReference>
<dbReference type="RefSeq" id="WP_010579781.1">
    <property type="nucleotide sequence ID" value="NZ_AHYZ01000036.1"/>
</dbReference>
<comment type="caution">
    <text evidence="12">The sequence shown here is derived from an EMBL/GenBank/DDBJ whole genome shotgun (WGS) entry which is preliminary data.</text>
</comment>
<evidence type="ECO:0000256" key="5">
    <source>
        <dbReference type="ARBA" id="ARBA00022490"/>
    </source>
</evidence>
<dbReference type="Gene3D" id="3.30.930.10">
    <property type="entry name" value="Bira Bifunctional Protein, Domain 2"/>
    <property type="match status" value="1"/>
</dbReference>
<comment type="pathway">
    <text evidence="2 9">Amino-acid biosynthesis; L-histidine biosynthesis; L-histidine from 5-phospho-alpha-D-ribose 1-diphosphate: step 1/9.</text>
</comment>
<dbReference type="GO" id="GO:0005737">
    <property type="term" value="C:cytoplasm"/>
    <property type="evidence" value="ECO:0007669"/>
    <property type="project" value="UniProtKB-SubCell"/>
</dbReference>
<comment type="miscellaneous">
    <text evidence="9">This function is generally fulfilled by the C-terminal part of HisG, which is missing in some bacteria such as this one.</text>
</comment>
<comment type="subcellular location">
    <subcellularLocation>
        <location evidence="1 9">Cytoplasm</location>
    </subcellularLocation>
</comment>
<dbReference type="PIRSF" id="PIRSF001549">
    <property type="entry name" value="His-tRNA_synth"/>
    <property type="match status" value="1"/>
</dbReference>
<dbReference type="UniPathway" id="UPA00031">
    <property type="reaction ID" value="UER00006"/>
</dbReference>
<dbReference type="CDD" id="cd00773">
    <property type="entry name" value="HisRS-like_core"/>
    <property type="match status" value="1"/>
</dbReference>
<comment type="function">
    <text evidence="8 9">Required for the first step of histidine biosynthesis. May allow the feedback regulation of ATP phosphoribosyltransferase activity by histidine.</text>
</comment>
<accession>A0A0R2C9N8</accession>
<dbReference type="eggNOG" id="COG3705">
    <property type="taxonomic scope" value="Bacteria"/>
</dbReference>
<dbReference type="InterPro" id="IPR045864">
    <property type="entry name" value="aa-tRNA-synth_II/BPL/LPL"/>
</dbReference>
<evidence type="ECO:0000256" key="8">
    <source>
        <dbReference type="ARBA" id="ARBA00025246"/>
    </source>
</evidence>
<dbReference type="InterPro" id="IPR004517">
    <property type="entry name" value="HisZ"/>
</dbReference>
<evidence type="ECO:0000313" key="12">
    <source>
        <dbReference type="EMBL" id="KRM88591.1"/>
    </source>
</evidence>
<protein>
    <recommendedName>
        <fullName evidence="4 9">ATP phosphoribosyltransferase regulatory subunit</fullName>
    </recommendedName>
</protein>
<evidence type="ECO:0000256" key="4">
    <source>
        <dbReference type="ARBA" id="ARBA00020397"/>
    </source>
</evidence>
<name>A0A0R2C9N8_9LACO</name>
<proteinExistence type="inferred from homology"/>
<keyword evidence="7 9" id="KW-0368">Histidine biosynthesis</keyword>
<evidence type="ECO:0000256" key="2">
    <source>
        <dbReference type="ARBA" id="ARBA00004667"/>
    </source>
</evidence>
<evidence type="ECO:0000256" key="1">
    <source>
        <dbReference type="ARBA" id="ARBA00004496"/>
    </source>
</evidence>
<dbReference type="Proteomes" id="UP000051576">
    <property type="component" value="Unassembled WGS sequence"/>
</dbReference>
<dbReference type="GO" id="GO:0000105">
    <property type="term" value="P:L-histidine biosynthetic process"/>
    <property type="evidence" value="ECO:0007669"/>
    <property type="project" value="UniProtKB-UniRule"/>
</dbReference>
<evidence type="ECO:0000256" key="3">
    <source>
        <dbReference type="ARBA" id="ARBA00005539"/>
    </source>
</evidence>
<reference evidence="12 13" key="1">
    <citation type="journal article" date="2015" name="Genome Announc.">
        <title>Expanding the biotechnology potential of lactobacilli through comparative genomics of 213 strains and associated genera.</title>
        <authorList>
            <person name="Sun Z."/>
            <person name="Harris H.M."/>
            <person name="McCann A."/>
            <person name="Guo C."/>
            <person name="Argimon S."/>
            <person name="Zhang W."/>
            <person name="Yang X."/>
            <person name="Jeffery I.B."/>
            <person name="Cooney J.C."/>
            <person name="Kagawa T.F."/>
            <person name="Liu W."/>
            <person name="Song Y."/>
            <person name="Salvetti E."/>
            <person name="Wrobel A."/>
            <person name="Rasinkangas P."/>
            <person name="Parkhill J."/>
            <person name="Rea M.C."/>
            <person name="O'Sullivan O."/>
            <person name="Ritari J."/>
            <person name="Douillard F.P."/>
            <person name="Paul Ross R."/>
            <person name="Yang R."/>
            <person name="Briner A.E."/>
            <person name="Felis G.E."/>
            <person name="de Vos W.M."/>
            <person name="Barrangou R."/>
            <person name="Klaenhammer T.R."/>
            <person name="Caufield P.W."/>
            <person name="Cui Y."/>
            <person name="Zhang H."/>
            <person name="O'Toole P.W."/>
        </authorList>
    </citation>
    <scope>NUCLEOTIDE SEQUENCE [LARGE SCALE GENOMIC DNA]</scope>
    <source>
        <strain evidence="12 13">DSM 20605</strain>
    </source>
</reference>